<gene>
    <name evidence="2" type="ORF">HCN44_003842</name>
</gene>
<feature type="compositionally biased region" description="Polar residues" evidence="1">
    <location>
        <begin position="247"/>
        <end position="257"/>
    </location>
</feature>
<dbReference type="EMBL" id="JACMRX010000002">
    <property type="protein sequence ID" value="KAF7994370.1"/>
    <property type="molecule type" value="Genomic_DNA"/>
</dbReference>
<feature type="region of interest" description="Disordered" evidence="1">
    <location>
        <begin position="1"/>
        <end position="21"/>
    </location>
</feature>
<keyword evidence="3" id="KW-1185">Reference proteome</keyword>
<organism evidence="2 3">
    <name type="scientific">Aphidius gifuensis</name>
    <name type="common">Parasitoid wasp</name>
    <dbReference type="NCBI Taxonomy" id="684658"/>
    <lineage>
        <taxon>Eukaryota</taxon>
        <taxon>Metazoa</taxon>
        <taxon>Ecdysozoa</taxon>
        <taxon>Arthropoda</taxon>
        <taxon>Hexapoda</taxon>
        <taxon>Insecta</taxon>
        <taxon>Pterygota</taxon>
        <taxon>Neoptera</taxon>
        <taxon>Endopterygota</taxon>
        <taxon>Hymenoptera</taxon>
        <taxon>Apocrita</taxon>
        <taxon>Ichneumonoidea</taxon>
        <taxon>Braconidae</taxon>
        <taxon>Aphidiinae</taxon>
        <taxon>Aphidius</taxon>
    </lineage>
</organism>
<evidence type="ECO:0000256" key="1">
    <source>
        <dbReference type="SAM" id="MobiDB-lite"/>
    </source>
</evidence>
<feature type="compositionally biased region" description="Low complexity" evidence="1">
    <location>
        <begin position="144"/>
        <end position="179"/>
    </location>
</feature>
<evidence type="ECO:0000313" key="3">
    <source>
        <dbReference type="Proteomes" id="UP000639338"/>
    </source>
</evidence>
<dbReference type="OrthoDB" id="10013535at2759"/>
<name>A0A835CVH1_APHGI</name>
<comment type="caution">
    <text evidence="2">The sequence shown here is derived from an EMBL/GenBank/DDBJ whole genome shotgun (WGS) entry which is preliminary data.</text>
</comment>
<feature type="region of interest" description="Disordered" evidence="1">
    <location>
        <begin position="118"/>
        <end position="280"/>
    </location>
</feature>
<sequence length="325" mass="36803">MRNPYPVPDMSSEGEWMPPGPTLSNNVSINDRDWWSKVRTHERLFSHHTLTSIRRDSRLIKNDELVPVDALDFALSSIYIHSEDCNVPKMYVPMQPESLNMETWRVLRNEINNASGQISLSMKSIPKHTNTTNTTNHTNRRKSSSASYSGSSAIKNKTTTVNKTKMKTNNNNNNSYKTNKNNKKLQSHNNNNNNTMINNKKKVNKSGRGGGIGKNKSGGRSARSKSRGRSSVSSRRKNGPKPVVGNRQRNNNKLSSIKNKRSHNDQDEKDDDSREREPRRKNFAAQMMAIERIHPSSIKLAIDGPHTDQTNPGFSRKIDGTFYSI</sequence>
<proteinExistence type="predicted"/>
<evidence type="ECO:0000313" key="2">
    <source>
        <dbReference type="EMBL" id="KAF7994370.1"/>
    </source>
</evidence>
<dbReference type="Pfam" id="PF12494">
    <property type="entry name" value="DUF3695"/>
    <property type="match status" value="1"/>
</dbReference>
<reference evidence="2 3" key="1">
    <citation type="submission" date="2020-08" db="EMBL/GenBank/DDBJ databases">
        <title>Aphidius gifuensis genome sequencing and assembly.</title>
        <authorList>
            <person name="Du Z."/>
        </authorList>
    </citation>
    <scope>NUCLEOTIDE SEQUENCE [LARGE SCALE GENOMIC DNA]</scope>
    <source>
        <strain evidence="2">YNYX2018</strain>
        <tissue evidence="2">Adults</tissue>
    </source>
</reference>
<feature type="compositionally biased region" description="Low complexity" evidence="1">
    <location>
        <begin position="187"/>
        <end position="198"/>
    </location>
</feature>
<protein>
    <submittedName>
        <fullName evidence="2">Uncharacterized protein</fullName>
    </submittedName>
</protein>
<feature type="compositionally biased region" description="Basic and acidic residues" evidence="1">
    <location>
        <begin position="262"/>
        <end position="280"/>
    </location>
</feature>
<dbReference type="AlphaFoldDB" id="A0A835CVH1"/>
<feature type="compositionally biased region" description="Basic residues" evidence="1">
    <location>
        <begin position="222"/>
        <end position="239"/>
    </location>
</feature>
<dbReference type="Proteomes" id="UP000639338">
    <property type="component" value="Unassembled WGS sequence"/>
</dbReference>
<accession>A0A835CVH1</accession>
<feature type="compositionally biased region" description="Low complexity" evidence="1">
    <location>
        <begin position="128"/>
        <end position="137"/>
    </location>
</feature>
<dbReference type="InterPro" id="IPR022179">
    <property type="entry name" value="CFAP276"/>
</dbReference>